<keyword evidence="1" id="KW-0472">Membrane</keyword>
<accession>A0A0E9V1A8</accession>
<protein>
    <recommendedName>
        <fullName evidence="3">G-protein coupled receptors family 1 profile domain-containing protein</fullName>
    </recommendedName>
</protein>
<dbReference type="EMBL" id="GBXM01036821">
    <property type="protein sequence ID" value="JAH71756.1"/>
    <property type="molecule type" value="Transcribed_RNA"/>
</dbReference>
<evidence type="ECO:0000256" key="1">
    <source>
        <dbReference type="SAM" id="Phobius"/>
    </source>
</evidence>
<sequence>MANIPPFLCNINKYPAAYIIIAILTSTIVSRLYQTIHLT</sequence>
<keyword evidence="1" id="KW-0812">Transmembrane</keyword>
<name>A0A0E9V1A8_ANGAN</name>
<dbReference type="AlphaFoldDB" id="A0A0E9V1A8"/>
<evidence type="ECO:0008006" key="3">
    <source>
        <dbReference type="Google" id="ProtNLM"/>
    </source>
</evidence>
<keyword evidence="1" id="KW-1133">Transmembrane helix</keyword>
<feature type="transmembrane region" description="Helical" evidence="1">
    <location>
        <begin position="15"/>
        <end position="33"/>
    </location>
</feature>
<reference evidence="2" key="1">
    <citation type="submission" date="2014-11" db="EMBL/GenBank/DDBJ databases">
        <authorList>
            <person name="Amaro Gonzalez C."/>
        </authorList>
    </citation>
    <scope>NUCLEOTIDE SEQUENCE</scope>
</reference>
<proteinExistence type="predicted"/>
<organism evidence="2">
    <name type="scientific">Anguilla anguilla</name>
    <name type="common">European freshwater eel</name>
    <name type="synonym">Muraena anguilla</name>
    <dbReference type="NCBI Taxonomy" id="7936"/>
    <lineage>
        <taxon>Eukaryota</taxon>
        <taxon>Metazoa</taxon>
        <taxon>Chordata</taxon>
        <taxon>Craniata</taxon>
        <taxon>Vertebrata</taxon>
        <taxon>Euteleostomi</taxon>
        <taxon>Actinopterygii</taxon>
        <taxon>Neopterygii</taxon>
        <taxon>Teleostei</taxon>
        <taxon>Anguilliformes</taxon>
        <taxon>Anguillidae</taxon>
        <taxon>Anguilla</taxon>
    </lineage>
</organism>
<evidence type="ECO:0000313" key="2">
    <source>
        <dbReference type="EMBL" id="JAH71756.1"/>
    </source>
</evidence>
<reference evidence="2" key="2">
    <citation type="journal article" date="2015" name="Fish Shellfish Immunol.">
        <title>Early steps in the European eel (Anguilla anguilla)-Vibrio vulnificus interaction in the gills: Role of the RtxA13 toxin.</title>
        <authorList>
            <person name="Callol A."/>
            <person name="Pajuelo D."/>
            <person name="Ebbesson L."/>
            <person name="Teles M."/>
            <person name="MacKenzie S."/>
            <person name="Amaro C."/>
        </authorList>
    </citation>
    <scope>NUCLEOTIDE SEQUENCE</scope>
</reference>